<organism evidence="4 5">
    <name type="scientific">Chrysochromulina tobinii</name>
    <dbReference type="NCBI Taxonomy" id="1460289"/>
    <lineage>
        <taxon>Eukaryota</taxon>
        <taxon>Haptista</taxon>
        <taxon>Haptophyta</taxon>
        <taxon>Prymnesiophyceae</taxon>
        <taxon>Prymnesiales</taxon>
        <taxon>Chrysochromulinaceae</taxon>
        <taxon>Chrysochromulina</taxon>
    </lineage>
</organism>
<proteinExistence type="inferred from homology"/>
<dbReference type="InterPro" id="IPR036338">
    <property type="entry name" value="Aha1"/>
</dbReference>
<name>A0A0M0JK13_9EUKA</name>
<evidence type="ECO:0000259" key="3">
    <source>
        <dbReference type="Pfam" id="PF09229"/>
    </source>
</evidence>
<dbReference type="GO" id="GO:0006457">
    <property type="term" value="P:protein folding"/>
    <property type="evidence" value="ECO:0007669"/>
    <property type="project" value="TreeGrafter"/>
</dbReference>
<gene>
    <name evidence="4" type="ORF">Ctob_004428</name>
</gene>
<dbReference type="GO" id="GO:0005829">
    <property type="term" value="C:cytosol"/>
    <property type="evidence" value="ECO:0007669"/>
    <property type="project" value="TreeGrafter"/>
</dbReference>
<evidence type="ECO:0000256" key="2">
    <source>
        <dbReference type="SAM" id="MobiDB-lite"/>
    </source>
</evidence>
<dbReference type="AlphaFoldDB" id="A0A0M0JK13"/>
<evidence type="ECO:0000313" key="4">
    <source>
        <dbReference type="EMBL" id="KOO26909.1"/>
    </source>
</evidence>
<dbReference type="InterPro" id="IPR015310">
    <property type="entry name" value="AHSA1-like_N"/>
</dbReference>
<evidence type="ECO:0000313" key="5">
    <source>
        <dbReference type="Proteomes" id="UP000037460"/>
    </source>
</evidence>
<comment type="caution">
    <text evidence="4">The sequence shown here is derived from an EMBL/GenBank/DDBJ whole genome shotgun (WGS) entry which is preliminary data.</text>
</comment>
<protein>
    <recommendedName>
        <fullName evidence="3">Activator of Hsp90 ATPase AHSA1-like N-terminal domain-containing protein</fullName>
    </recommendedName>
</protein>
<dbReference type="GO" id="GO:0051087">
    <property type="term" value="F:protein-folding chaperone binding"/>
    <property type="evidence" value="ECO:0007669"/>
    <property type="project" value="InterPro"/>
</dbReference>
<dbReference type="Gene3D" id="3.15.10.20">
    <property type="entry name" value="Activator of Hsp90 ATPase Aha1, N-terminal domain"/>
    <property type="match status" value="1"/>
</dbReference>
<feature type="region of interest" description="Disordered" evidence="2">
    <location>
        <begin position="30"/>
        <end position="76"/>
    </location>
</feature>
<evidence type="ECO:0000256" key="1">
    <source>
        <dbReference type="ARBA" id="ARBA00006817"/>
    </source>
</evidence>
<accession>A0A0M0JK13</accession>
<dbReference type="EMBL" id="JWZX01002786">
    <property type="protein sequence ID" value="KOO26909.1"/>
    <property type="molecule type" value="Genomic_DNA"/>
</dbReference>
<reference evidence="5" key="1">
    <citation type="journal article" date="2015" name="PLoS Genet.">
        <title>Genome Sequence and Transcriptome Analyses of Chrysochromulina tobin: Metabolic Tools for Enhanced Algal Fitness in the Prominent Order Prymnesiales (Haptophyceae).</title>
        <authorList>
            <person name="Hovde B.T."/>
            <person name="Deodato C.R."/>
            <person name="Hunsperger H.M."/>
            <person name="Ryken S.A."/>
            <person name="Yost W."/>
            <person name="Jha R.K."/>
            <person name="Patterson J."/>
            <person name="Monnat R.J. Jr."/>
            <person name="Barlow S.B."/>
            <person name="Starkenburg S.R."/>
            <person name="Cattolico R.A."/>
        </authorList>
    </citation>
    <scope>NUCLEOTIDE SEQUENCE</scope>
    <source>
        <strain evidence="5">CCMP291</strain>
    </source>
</reference>
<dbReference type="OrthoDB" id="341421at2759"/>
<sequence>MSFIQPEVLATSTASSAAAAAAAQEELKRKPTDHLYWAKTSSVNAAPPPKQLTDEEAKQLEASSSGAGGSAWNKGGNTWEEKKINTWVHELLQSELLPAMAYKLPTASTKLPSMPADEQGLAPDGLAVRVVSADKVTGDCTYVLSRGKQRVVFELELRIKLEVEVRAAGKLQTIVTGVLHVHEVTNDDLTQPKLPDAKLTCDQGAEWQSAFEYAAKQSWPSLKSGLEALVARAKEKWR</sequence>
<dbReference type="SUPFAM" id="SSF103111">
    <property type="entry name" value="Activator of Hsp90 ATPase, Aha1"/>
    <property type="match status" value="1"/>
</dbReference>
<dbReference type="Proteomes" id="UP000037460">
    <property type="component" value="Unassembled WGS sequence"/>
</dbReference>
<dbReference type="PANTHER" id="PTHR13009:SF22">
    <property type="entry name" value="LD43819P"/>
    <property type="match status" value="1"/>
</dbReference>
<comment type="similarity">
    <text evidence="1">Belongs to the AHA1 family.</text>
</comment>
<feature type="domain" description="Activator of Hsp90 ATPase AHSA1-like N-terminal" evidence="3">
    <location>
        <begin position="81"/>
        <end position="228"/>
    </location>
</feature>
<dbReference type="Pfam" id="PF09229">
    <property type="entry name" value="Aha1_N"/>
    <property type="match status" value="1"/>
</dbReference>
<dbReference type="PANTHER" id="PTHR13009">
    <property type="entry name" value="HEAT SHOCK PROTEIN 90 HSP90 CO-CHAPERONE AHA-1"/>
    <property type="match status" value="1"/>
</dbReference>
<dbReference type="GO" id="GO:0001671">
    <property type="term" value="F:ATPase activator activity"/>
    <property type="evidence" value="ECO:0007669"/>
    <property type="project" value="InterPro"/>
</dbReference>
<keyword evidence="5" id="KW-1185">Reference proteome</keyword>